<gene>
    <name evidence="1" type="ORF">GCM10020221_14910</name>
</gene>
<dbReference type="EMBL" id="BAAAXZ010000056">
    <property type="protein sequence ID" value="GAA2919660.1"/>
    <property type="molecule type" value="Genomic_DNA"/>
</dbReference>
<reference evidence="1 2" key="1">
    <citation type="journal article" date="2019" name="Int. J. Syst. Evol. Microbiol.">
        <title>The Global Catalogue of Microorganisms (GCM) 10K type strain sequencing project: providing services to taxonomists for standard genome sequencing and annotation.</title>
        <authorList>
            <consortium name="The Broad Institute Genomics Platform"/>
            <consortium name="The Broad Institute Genome Sequencing Center for Infectious Disease"/>
            <person name="Wu L."/>
            <person name="Ma J."/>
        </authorList>
    </citation>
    <scope>NUCLEOTIDE SEQUENCE [LARGE SCALE GENOMIC DNA]</scope>
    <source>
        <strain evidence="1 2">JCM 4087</strain>
    </source>
</reference>
<organism evidence="1 2">
    <name type="scientific">Streptomyces thioluteus</name>
    <dbReference type="NCBI Taxonomy" id="66431"/>
    <lineage>
        <taxon>Bacteria</taxon>
        <taxon>Bacillati</taxon>
        <taxon>Actinomycetota</taxon>
        <taxon>Actinomycetes</taxon>
        <taxon>Kitasatosporales</taxon>
        <taxon>Streptomycetaceae</taxon>
        <taxon>Streptomyces</taxon>
    </lineage>
</organism>
<evidence type="ECO:0000313" key="2">
    <source>
        <dbReference type="Proteomes" id="UP001501102"/>
    </source>
</evidence>
<protein>
    <recommendedName>
        <fullName evidence="3">Resolvase/invertase-type recombinase catalytic domain-containing protein</fullName>
    </recommendedName>
</protein>
<name>A0ABN3WKD1_STRTU</name>
<keyword evidence="2" id="KW-1185">Reference proteome</keyword>
<comment type="caution">
    <text evidence="1">The sequence shown here is derived from an EMBL/GenBank/DDBJ whole genome shotgun (WGS) entry which is preliminary data.</text>
</comment>
<dbReference type="Proteomes" id="UP001501102">
    <property type="component" value="Unassembled WGS sequence"/>
</dbReference>
<dbReference type="RefSeq" id="WP_344961710.1">
    <property type="nucleotide sequence ID" value="NZ_BAAAXZ010000056.1"/>
</dbReference>
<accession>A0ABN3WKD1</accession>
<evidence type="ECO:0000313" key="1">
    <source>
        <dbReference type="EMBL" id="GAA2919660.1"/>
    </source>
</evidence>
<sequence length="132" mass="15151">MNQSPYTARRRNIANASSGFPERVNVVAYALVHDSSSPDAVLSHLRAQAEARDWIVHSTFFDVADITSNRTDRQFWPKVERLLQDRDVTGLVARCEDEIAFYPPSKEQFRGWLLERPAFVEYVGEPPSRTVR</sequence>
<proteinExistence type="predicted"/>
<evidence type="ECO:0008006" key="3">
    <source>
        <dbReference type="Google" id="ProtNLM"/>
    </source>
</evidence>